<dbReference type="Gene3D" id="1.10.443.10">
    <property type="entry name" value="Intergrase catalytic core"/>
    <property type="match status" value="1"/>
</dbReference>
<dbReference type="PROSITE" id="PS51900">
    <property type="entry name" value="CB"/>
    <property type="match status" value="1"/>
</dbReference>
<organism evidence="8 9">
    <name type="scientific">Comamonas testosteroni</name>
    <name type="common">Pseudomonas testosteroni</name>
    <dbReference type="NCBI Taxonomy" id="285"/>
    <lineage>
        <taxon>Bacteria</taxon>
        <taxon>Pseudomonadati</taxon>
        <taxon>Pseudomonadota</taxon>
        <taxon>Betaproteobacteria</taxon>
        <taxon>Burkholderiales</taxon>
        <taxon>Comamonadaceae</taxon>
        <taxon>Comamonas</taxon>
    </lineage>
</organism>
<accession>A0A0L7N9E7</accession>
<dbReference type="Gene3D" id="1.10.150.130">
    <property type="match status" value="1"/>
</dbReference>
<evidence type="ECO:0000256" key="3">
    <source>
        <dbReference type="ARBA" id="ARBA00023125"/>
    </source>
</evidence>
<comment type="similarity">
    <text evidence="1">Belongs to the 'phage' integrase family.</text>
</comment>
<evidence type="ECO:0000256" key="1">
    <source>
        <dbReference type="ARBA" id="ARBA00008857"/>
    </source>
</evidence>
<protein>
    <submittedName>
        <fullName evidence="8">Integrase</fullName>
    </submittedName>
</protein>
<dbReference type="EMBL" id="JNVD01000005">
    <property type="protein sequence ID" value="KOC30473.1"/>
    <property type="molecule type" value="Genomic_DNA"/>
</dbReference>
<evidence type="ECO:0000259" key="7">
    <source>
        <dbReference type="PROSITE" id="PS51900"/>
    </source>
</evidence>
<dbReference type="Proteomes" id="UP000037442">
    <property type="component" value="Unassembled WGS sequence"/>
</dbReference>
<dbReference type="InterPro" id="IPR013762">
    <property type="entry name" value="Integrase-like_cat_sf"/>
</dbReference>
<dbReference type="GO" id="GO:0006310">
    <property type="term" value="P:DNA recombination"/>
    <property type="evidence" value="ECO:0007669"/>
    <property type="project" value="UniProtKB-KW"/>
</dbReference>
<dbReference type="InterPro" id="IPR050090">
    <property type="entry name" value="Tyrosine_recombinase_XerCD"/>
</dbReference>
<dbReference type="InterPro" id="IPR010998">
    <property type="entry name" value="Integrase_recombinase_N"/>
</dbReference>
<evidence type="ECO:0000256" key="4">
    <source>
        <dbReference type="ARBA" id="ARBA00023172"/>
    </source>
</evidence>
<dbReference type="PATRIC" id="fig|285.49.peg.4444"/>
<dbReference type="GO" id="GO:0015074">
    <property type="term" value="P:DNA integration"/>
    <property type="evidence" value="ECO:0007669"/>
    <property type="project" value="UniProtKB-KW"/>
</dbReference>
<dbReference type="PANTHER" id="PTHR30349:SF64">
    <property type="entry name" value="PROPHAGE INTEGRASE INTD-RELATED"/>
    <property type="match status" value="1"/>
</dbReference>
<keyword evidence="3 5" id="KW-0238">DNA-binding</keyword>
<keyword evidence="4" id="KW-0233">DNA recombination</keyword>
<keyword evidence="2" id="KW-0229">DNA integration</keyword>
<evidence type="ECO:0000313" key="9">
    <source>
        <dbReference type="Proteomes" id="UP000037442"/>
    </source>
</evidence>
<comment type="caution">
    <text evidence="8">The sequence shown here is derived from an EMBL/GenBank/DDBJ whole genome shotgun (WGS) entry which is preliminary data.</text>
</comment>
<dbReference type="PROSITE" id="PS51898">
    <property type="entry name" value="TYR_RECOMBINASE"/>
    <property type="match status" value="1"/>
</dbReference>
<dbReference type="InterPro" id="IPR002104">
    <property type="entry name" value="Integrase_catalytic"/>
</dbReference>
<evidence type="ECO:0000256" key="5">
    <source>
        <dbReference type="PROSITE-ProRule" id="PRU01248"/>
    </source>
</evidence>
<dbReference type="CDD" id="cd00796">
    <property type="entry name" value="INT_Rci_Hp1_C"/>
    <property type="match status" value="1"/>
</dbReference>
<dbReference type="PANTHER" id="PTHR30349">
    <property type="entry name" value="PHAGE INTEGRASE-RELATED"/>
    <property type="match status" value="1"/>
</dbReference>
<reference evidence="9" key="1">
    <citation type="submission" date="2014-06" db="EMBL/GenBank/DDBJ databases">
        <title>Draft genome sequence of C. testosteroni WDL7.</title>
        <authorList>
            <person name="Wu Y."/>
            <person name="Seshan H."/>
            <person name="Arumugam K."/>
        </authorList>
    </citation>
    <scope>NUCLEOTIDE SEQUENCE [LARGE SCALE GENOMIC DNA]</scope>
    <source>
        <strain evidence="9">WDL7</strain>
    </source>
</reference>
<dbReference type="SUPFAM" id="SSF56349">
    <property type="entry name" value="DNA breaking-rejoining enzymes"/>
    <property type="match status" value="1"/>
</dbReference>
<gene>
    <name evidence="8" type="ORF">GL58_21470</name>
</gene>
<feature type="domain" description="Tyr recombinase" evidence="6">
    <location>
        <begin position="158"/>
        <end position="326"/>
    </location>
</feature>
<proteinExistence type="inferred from homology"/>
<feature type="domain" description="Core-binding (CB)" evidence="7">
    <location>
        <begin position="61"/>
        <end position="138"/>
    </location>
</feature>
<evidence type="ECO:0000313" key="8">
    <source>
        <dbReference type="EMBL" id="KOC30473.1"/>
    </source>
</evidence>
<sequence length="336" mass="39089">MTLYKRKDSGFWWVKLPAIKGELKPFYHSTGTANKRQAQKLHDKLKTERWEQDQLGVKPRKTWDEAAERFLAETTHKRTQAWDKSMLRWFHPYLGGKALDEINRALLDEVKAKRSKGVAPGTVNRYMALVRAILRRACNEWEWLDRVPKVGMLRDKGGRIRALTQEEFERLLVQLPEHLRDMAVFSVATGLRQGNVTKLQWRQISLERRHLWVAAEDHKNGKAHAVPLNEAAMQVLQKRQGDHPTHVFTYEGNPIVQVNTKAWRAALKRAGIEDFRWHDLRHTFATWHRQAGTPTHELQRLGGWKTLEMVERYAHVAPEGLQIAASRLDNLFAVTK</sequence>
<name>A0A0L7N9E7_COMTE</name>
<dbReference type="InterPro" id="IPR011010">
    <property type="entry name" value="DNA_brk_join_enz"/>
</dbReference>
<dbReference type="AlphaFoldDB" id="A0A0L7N9E7"/>
<evidence type="ECO:0000256" key="2">
    <source>
        <dbReference type="ARBA" id="ARBA00022908"/>
    </source>
</evidence>
<dbReference type="GO" id="GO:0003677">
    <property type="term" value="F:DNA binding"/>
    <property type="evidence" value="ECO:0007669"/>
    <property type="project" value="UniProtKB-UniRule"/>
</dbReference>
<evidence type="ECO:0000259" key="6">
    <source>
        <dbReference type="PROSITE" id="PS51898"/>
    </source>
</evidence>
<dbReference type="RefSeq" id="WP_053281727.1">
    <property type="nucleotide sequence ID" value="NZ_JNVD01000005.1"/>
</dbReference>
<dbReference type="Pfam" id="PF00589">
    <property type="entry name" value="Phage_integrase"/>
    <property type="match status" value="1"/>
</dbReference>
<dbReference type="InterPro" id="IPR044068">
    <property type="entry name" value="CB"/>
</dbReference>